<reference evidence="3 4" key="1">
    <citation type="submission" date="2021-11" db="EMBL/GenBank/DDBJ databases">
        <title>Genomic of Niabella pedocola.</title>
        <authorList>
            <person name="Wu T."/>
        </authorList>
    </citation>
    <scope>NUCLEOTIDE SEQUENCE [LARGE SCALE GENOMIC DNA]</scope>
    <source>
        <strain evidence="3 4">JCM 31011</strain>
    </source>
</reference>
<evidence type="ECO:0000259" key="2">
    <source>
        <dbReference type="PROSITE" id="PS51228"/>
    </source>
</evidence>
<dbReference type="Proteomes" id="UP001199816">
    <property type="component" value="Unassembled WGS sequence"/>
</dbReference>
<dbReference type="PROSITE" id="PS51228">
    <property type="entry name" value="ACB_2"/>
    <property type="match status" value="1"/>
</dbReference>
<dbReference type="PANTHER" id="PTHR23310">
    <property type="entry name" value="ACYL-COA-BINDING PROTEIN, ACBP"/>
    <property type="match status" value="1"/>
</dbReference>
<name>A0ABS8PXP3_9BACT</name>
<protein>
    <submittedName>
        <fullName evidence="3">Acyl-CoA-binding protein</fullName>
    </submittedName>
</protein>
<evidence type="ECO:0000256" key="1">
    <source>
        <dbReference type="ARBA" id="ARBA00023121"/>
    </source>
</evidence>
<comment type="caution">
    <text evidence="3">The sequence shown here is derived from an EMBL/GenBank/DDBJ whole genome shotgun (WGS) entry which is preliminary data.</text>
</comment>
<dbReference type="RefSeq" id="WP_231008427.1">
    <property type="nucleotide sequence ID" value="NZ_JAJNEC010000007.1"/>
</dbReference>
<dbReference type="InterPro" id="IPR000582">
    <property type="entry name" value="Acyl-CoA-binding_protein"/>
</dbReference>
<dbReference type="InterPro" id="IPR035984">
    <property type="entry name" value="Acyl-CoA-binding_sf"/>
</dbReference>
<dbReference type="Gene3D" id="1.20.80.10">
    <property type="match status" value="1"/>
</dbReference>
<feature type="domain" description="ACB" evidence="2">
    <location>
        <begin position="3"/>
        <end position="85"/>
    </location>
</feature>
<dbReference type="PROSITE" id="PS00880">
    <property type="entry name" value="ACB_1"/>
    <property type="match status" value="1"/>
</dbReference>
<organism evidence="3 4">
    <name type="scientific">Niabella pedocola</name>
    <dbReference type="NCBI Taxonomy" id="1752077"/>
    <lineage>
        <taxon>Bacteria</taxon>
        <taxon>Pseudomonadati</taxon>
        <taxon>Bacteroidota</taxon>
        <taxon>Chitinophagia</taxon>
        <taxon>Chitinophagales</taxon>
        <taxon>Chitinophagaceae</taxon>
        <taxon>Niabella</taxon>
    </lineage>
</organism>
<accession>A0ABS8PXP3</accession>
<dbReference type="SUPFAM" id="SSF47027">
    <property type="entry name" value="Acyl-CoA binding protein"/>
    <property type="match status" value="1"/>
</dbReference>
<dbReference type="PRINTS" id="PR00689">
    <property type="entry name" value="ACOABINDINGP"/>
</dbReference>
<evidence type="ECO:0000313" key="4">
    <source>
        <dbReference type="Proteomes" id="UP001199816"/>
    </source>
</evidence>
<evidence type="ECO:0000313" key="3">
    <source>
        <dbReference type="EMBL" id="MCD2425838.1"/>
    </source>
</evidence>
<dbReference type="InterPro" id="IPR014352">
    <property type="entry name" value="FERM/acyl-CoA-bd_prot_sf"/>
</dbReference>
<dbReference type="Pfam" id="PF00887">
    <property type="entry name" value="ACBP"/>
    <property type="match status" value="1"/>
</dbReference>
<sequence>MDLTQQFEAAVAASKTLAEKPSNETLLQLYSLYKQATEGDIHTEAPSNPFDFVAKAKYNAWEEQKGKSKETAMQEYIACIGKLKG</sequence>
<keyword evidence="1" id="KW-0446">Lipid-binding</keyword>
<dbReference type="EMBL" id="JAJNEC010000007">
    <property type="protein sequence ID" value="MCD2425838.1"/>
    <property type="molecule type" value="Genomic_DNA"/>
</dbReference>
<dbReference type="InterPro" id="IPR022408">
    <property type="entry name" value="Acyl-CoA-binding_prot_CS"/>
</dbReference>
<dbReference type="PANTHER" id="PTHR23310:SF62">
    <property type="entry name" value="ACYL-COA BINDING PROTEIN 1, ISOFORM A"/>
    <property type="match status" value="1"/>
</dbReference>
<keyword evidence="4" id="KW-1185">Reference proteome</keyword>
<proteinExistence type="predicted"/>
<gene>
    <name evidence="3" type="ORF">LQ567_23850</name>
</gene>